<evidence type="ECO:0000313" key="6">
    <source>
        <dbReference type="EMBL" id="RNI20726.1"/>
    </source>
</evidence>
<proteinExistence type="predicted"/>
<dbReference type="InterPro" id="IPR003819">
    <property type="entry name" value="TauD/TfdA-like"/>
</dbReference>
<organism evidence="6 7">
    <name type="scientific">Flexivirga caeni</name>
    <dbReference type="NCBI Taxonomy" id="2294115"/>
    <lineage>
        <taxon>Bacteria</taxon>
        <taxon>Bacillati</taxon>
        <taxon>Actinomycetota</taxon>
        <taxon>Actinomycetes</taxon>
        <taxon>Micrococcales</taxon>
        <taxon>Dermacoccaceae</taxon>
        <taxon>Flexivirga</taxon>
    </lineage>
</organism>
<reference evidence="6 7" key="1">
    <citation type="submission" date="2018-11" db="EMBL/GenBank/DDBJ databases">
        <title>Draft genome of Simplicispira Flexivirga sp. BO-16.</title>
        <authorList>
            <person name="Im W.T."/>
        </authorList>
    </citation>
    <scope>NUCLEOTIDE SEQUENCE [LARGE SCALE GENOMIC DNA]</scope>
    <source>
        <strain evidence="6 7">BO-16</strain>
    </source>
</reference>
<comment type="cofactor">
    <cofactor evidence="1">
        <name>Fe(2+)</name>
        <dbReference type="ChEBI" id="CHEBI:29033"/>
    </cofactor>
</comment>
<dbReference type="AlphaFoldDB" id="A0A3M9M5E6"/>
<evidence type="ECO:0000313" key="7">
    <source>
        <dbReference type="Proteomes" id="UP000271678"/>
    </source>
</evidence>
<dbReference type="EMBL" id="RJJQ01000015">
    <property type="protein sequence ID" value="RNI20726.1"/>
    <property type="molecule type" value="Genomic_DNA"/>
</dbReference>
<dbReference type="SUPFAM" id="SSF51197">
    <property type="entry name" value="Clavaminate synthase-like"/>
    <property type="match status" value="1"/>
</dbReference>
<dbReference type="PANTHER" id="PTHR10696">
    <property type="entry name" value="GAMMA-BUTYROBETAINE HYDROXYLASE-RELATED"/>
    <property type="match status" value="1"/>
</dbReference>
<evidence type="ECO:0000256" key="3">
    <source>
        <dbReference type="ARBA" id="ARBA00023004"/>
    </source>
</evidence>
<dbReference type="Gene3D" id="3.60.130.10">
    <property type="entry name" value="Clavaminate synthase-like"/>
    <property type="match status" value="1"/>
</dbReference>
<dbReference type="Proteomes" id="UP000271678">
    <property type="component" value="Unassembled WGS sequence"/>
</dbReference>
<dbReference type="Pfam" id="PF02668">
    <property type="entry name" value="TauD"/>
    <property type="match status" value="1"/>
</dbReference>
<keyword evidence="4" id="KW-0045">Antibiotic biosynthesis</keyword>
<evidence type="ECO:0000256" key="2">
    <source>
        <dbReference type="ARBA" id="ARBA00023002"/>
    </source>
</evidence>
<dbReference type="PANTHER" id="PTHR10696:SF56">
    <property type="entry name" value="TAUD_TFDA-LIKE DOMAIN-CONTAINING PROTEIN"/>
    <property type="match status" value="1"/>
</dbReference>
<name>A0A3M9M5E6_9MICO</name>
<comment type="caution">
    <text evidence="6">The sequence shown here is derived from an EMBL/GenBank/DDBJ whole genome shotgun (WGS) entry which is preliminary data.</text>
</comment>
<dbReference type="GO" id="GO:0017000">
    <property type="term" value="P:antibiotic biosynthetic process"/>
    <property type="evidence" value="ECO:0007669"/>
    <property type="project" value="UniProtKB-KW"/>
</dbReference>
<keyword evidence="2" id="KW-0560">Oxidoreductase</keyword>
<evidence type="ECO:0000259" key="5">
    <source>
        <dbReference type="Pfam" id="PF02668"/>
    </source>
</evidence>
<dbReference type="InterPro" id="IPR050411">
    <property type="entry name" value="AlphaKG_dependent_hydroxylases"/>
</dbReference>
<keyword evidence="7" id="KW-1185">Reference proteome</keyword>
<sequence>MMRFIDHDDGVLRFTWRHAAELLDAVCGIFKIVEHPDADGAGVTRIVPDHRRTNHSSPLGFTHHELNLHTDGSATSNPAEYLLVAVEQAASYGGDAIVADCTKAYAKLSARAKNQLEESFSFAGTMWPVYMNNADQPIFRYRSDGQLLPQTNASAKALDEFRTILLSNSCQISLPSNHGYLVKNHTWTHGRTTFQGDRIALRILLDRR</sequence>
<accession>A0A3M9M5E6</accession>
<keyword evidence="3" id="KW-0408">Iron</keyword>
<evidence type="ECO:0000256" key="1">
    <source>
        <dbReference type="ARBA" id="ARBA00001954"/>
    </source>
</evidence>
<protein>
    <recommendedName>
        <fullName evidence="5">TauD/TfdA-like domain-containing protein</fullName>
    </recommendedName>
</protein>
<evidence type="ECO:0000256" key="4">
    <source>
        <dbReference type="ARBA" id="ARBA00023194"/>
    </source>
</evidence>
<dbReference type="GO" id="GO:0016491">
    <property type="term" value="F:oxidoreductase activity"/>
    <property type="evidence" value="ECO:0007669"/>
    <property type="project" value="UniProtKB-KW"/>
</dbReference>
<feature type="domain" description="TauD/TfdA-like" evidence="5">
    <location>
        <begin position="33"/>
        <end position="117"/>
    </location>
</feature>
<gene>
    <name evidence="6" type="ORF">EFY87_14200</name>
</gene>
<dbReference type="InterPro" id="IPR042098">
    <property type="entry name" value="TauD-like_sf"/>
</dbReference>